<comment type="caution">
    <text evidence="3">The sequence shown here is derived from an EMBL/GenBank/DDBJ whole genome shotgun (WGS) entry which is preliminary data.</text>
</comment>
<sequence length="342" mass="39750">MVTNKTRYIGIECCRIIAMLMICNLHVLGMGGILDKVENQKDIYYFLANILEAFSYSAVNIFILISGYVGLYSQFSYKKMSKFWLQIIFYTISITLTFAVFSKLSVTPKEWFYALTPISNGQYWYMSCYFGLMLIAPLLNQAILTMKKELLLSILLGGFIYFSIIPTIFEQDSLGIWRGYSVLWMILLYIVGAIIRKFKYESYSQSWKVILGILLLTCLTFVLYLFDYEQWRSYSSPTVTLQGILIFLLCLNIKNIPPLLEKIVLFLSPLTLGVYLFHVHPLIFRRILPSINYLIDGKELSMFAIIIFIVTFLLFFAGAVFEYIRRRVIDKILNMTKVLTKL</sequence>
<feature type="transmembrane region" description="Helical" evidence="1">
    <location>
        <begin position="53"/>
        <end position="71"/>
    </location>
</feature>
<organism evidence="3 4">
    <name type="scientific">Streptococcus mitis</name>
    <dbReference type="NCBI Taxonomy" id="28037"/>
    <lineage>
        <taxon>Bacteria</taxon>
        <taxon>Bacillati</taxon>
        <taxon>Bacillota</taxon>
        <taxon>Bacilli</taxon>
        <taxon>Lactobacillales</taxon>
        <taxon>Streptococcaceae</taxon>
        <taxon>Streptococcus</taxon>
        <taxon>Streptococcus mitis group</taxon>
    </lineage>
</organism>
<feature type="transmembrane region" description="Helical" evidence="1">
    <location>
        <begin position="150"/>
        <end position="169"/>
    </location>
</feature>
<name>A0A1X1KTS3_STRMT</name>
<keyword evidence="1" id="KW-1133">Transmembrane helix</keyword>
<dbReference type="AlphaFoldDB" id="A0A1X1KTS3"/>
<evidence type="ECO:0000259" key="2">
    <source>
        <dbReference type="Pfam" id="PF01757"/>
    </source>
</evidence>
<accession>A0A1X1KTS3</accession>
<dbReference type="InterPro" id="IPR002656">
    <property type="entry name" value="Acyl_transf_3_dom"/>
</dbReference>
<feature type="transmembrane region" description="Helical" evidence="1">
    <location>
        <begin position="303"/>
        <end position="324"/>
    </location>
</feature>
<proteinExistence type="predicted"/>
<dbReference type="Proteomes" id="UP000193388">
    <property type="component" value="Unassembled WGS sequence"/>
</dbReference>
<feature type="transmembrane region" description="Helical" evidence="1">
    <location>
        <begin position="263"/>
        <end position="283"/>
    </location>
</feature>
<feature type="transmembrane region" description="Helical" evidence="1">
    <location>
        <begin position="175"/>
        <end position="195"/>
    </location>
</feature>
<feature type="transmembrane region" description="Helical" evidence="1">
    <location>
        <begin position="83"/>
        <end position="102"/>
    </location>
</feature>
<evidence type="ECO:0000313" key="4">
    <source>
        <dbReference type="Proteomes" id="UP000193388"/>
    </source>
</evidence>
<feature type="transmembrane region" description="Helical" evidence="1">
    <location>
        <begin position="207"/>
        <end position="226"/>
    </location>
</feature>
<feature type="transmembrane region" description="Helical" evidence="1">
    <location>
        <begin position="122"/>
        <end position="143"/>
    </location>
</feature>
<feature type="domain" description="Acyltransferase 3" evidence="2">
    <location>
        <begin position="9"/>
        <end position="316"/>
    </location>
</feature>
<dbReference type="RefSeq" id="WP_084928469.1">
    <property type="nucleotide sequence ID" value="NZ_NCVM01000026.1"/>
</dbReference>
<dbReference type="EMBL" id="NCVM01000026">
    <property type="protein sequence ID" value="ORP02858.1"/>
    <property type="molecule type" value="Genomic_DNA"/>
</dbReference>
<feature type="transmembrane region" description="Helical" evidence="1">
    <location>
        <begin position="232"/>
        <end position="251"/>
    </location>
</feature>
<feature type="transmembrane region" description="Helical" evidence="1">
    <location>
        <begin position="12"/>
        <end position="33"/>
    </location>
</feature>
<dbReference type="Pfam" id="PF01757">
    <property type="entry name" value="Acyl_transf_3"/>
    <property type="match status" value="1"/>
</dbReference>
<gene>
    <name evidence="3" type="ORF">B7693_04920</name>
</gene>
<keyword evidence="1" id="KW-0812">Transmembrane</keyword>
<evidence type="ECO:0000256" key="1">
    <source>
        <dbReference type="SAM" id="Phobius"/>
    </source>
</evidence>
<evidence type="ECO:0000313" key="3">
    <source>
        <dbReference type="EMBL" id="ORP02858.1"/>
    </source>
</evidence>
<protein>
    <recommendedName>
        <fullName evidence="2">Acyltransferase 3 domain-containing protein</fullName>
    </recommendedName>
</protein>
<dbReference type="GO" id="GO:0016747">
    <property type="term" value="F:acyltransferase activity, transferring groups other than amino-acyl groups"/>
    <property type="evidence" value="ECO:0007669"/>
    <property type="project" value="InterPro"/>
</dbReference>
<keyword evidence="1" id="KW-0472">Membrane</keyword>
<reference evidence="3 4" key="1">
    <citation type="journal article" date="2016" name="Eur. J. Clin. Microbiol. Infect. Dis.">
        <title>Whole genome sequencing as a tool for phylogenetic analysis of clinical strains of Mitis group streptococci.</title>
        <authorList>
            <person name="Rasmussen L.H."/>
            <person name="Dargis R."/>
            <person name="Hojholt K."/>
            <person name="Christensen J.J."/>
            <person name="Skovgaard O."/>
            <person name="Justesen U.S."/>
            <person name="Rosenvinge F.S."/>
            <person name="Moser C."/>
            <person name="Lukjancenko O."/>
            <person name="Rasmussen S."/>
            <person name="Nielsen X.C."/>
        </authorList>
    </citation>
    <scope>NUCLEOTIDE SEQUENCE [LARGE SCALE GENOMIC DNA]</scope>
    <source>
        <strain evidence="3 4">B_5756_13</strain>
    </source>
</reference>